<evidence type="ECO:0000313" key="5">
    <source>
        <dbReference type="EMBL" id="MBM6674016.1"/>
    </source>
</evidence>
<dbReference type="RefSeq" id="WP_205105031.1">
    <property type="nucleotide sequence ID" value="NZ_JACJJG010000048.1"/>
</dbReference>
<dbReference type="InterPro" id="IPR052700">
    <property type="entry name" value="Carb_kinase_PfkB-like"/>
</dbReference>
<dbReference type="InterPro" id="IPR029056">
    <property type="entry name" value="Ribokinase-like"/>
</dbReference>
<accession>A0A938WUW4</accession>
<comment type="similarity">
    <text evidence="1">Belongs to the carbohydrate kinase PfkB family.</text>
</comment>
<proteinExistence type="inferred from homology"/>
<reference evidence="5" key="2">
    <citation type="journal article" date="2021" name="Sci. Rep.">
        <title>The distribution of antibiotic resistance genes in chicken gut microbiota commensals.</title>
        <authorList>
            <person name="Juricova H."/>
            <person name="Matiasovicova J."/>
            <person name="Kubasova T."/>
            <person name="Cejkova D."/>
            <person name="Rychlik I."/>
        </authorList>
    </citation>
    <scope>NUCLEOTIDE SEQUENCE</scope>
    <source>
        <strain evidence="5">An824</strain>
    </source>
</reference>
<dbReference type="Proteomes" id="UP000706891">
    <property type="component" value="Unassembled WGS sequence"/>
</dbReference>
<dbReference type="PANTHER" id="PTHR43320:SF2">
    <property type="entry name" value="2-DEHYDRO-3-DEOXYGLUCONOKINASE_2-DEHYDRO-3-DEOXYGALACTONOKINASE"/>
    <property type="match status" value="1"/>
</dbReference>
<dbReference type="GO" id="GO:0016301">
    <property type="term" value="F:kinase activity"/>
    <property type="evidence" value="ECO:0007669"/>
    <property type="project" value="UniProtKB-KW"/>
</dbReference>
<dbReference type="InterPro" id="IPR011611">
    <property type="entry name" value="PfkB_dom"/>
</dbReference>
<dbReference type="EMBL" id="JACJJG010000048">
    <property type="protein sequence ID" value="MBM6674016.1"/>
    <property type="molecule type" value="Genomic_DNA"/>
</dbReference>
<dbReference type="SUPFAM" id="SSF53613">
    <property type="entry name" value="Ribokinase-like"/>
    <property type="match status" value="1"/>
</dbReference>
<keyword evidence="6" id="KW-1185">Reference proteome</keyword>
<sequence>MNKRIVTFGEMLLRLTTPGNLRLQQARYFDANFGGSEVNVAISVATYGGDVALVTALPDNPLGRVCLMKLREHSVSTDNIMMVKGERLGTYIVEKAADMRAASVIYDRKDSAFAHLVPGRIDWRRAFGGAGIFHWSGIDAALTQGLTDVCHEAIGVADGMGLSISCDINYRKNLWQYGKSAEEVLLPLMEYSDIVFGSAGEYEKALGIKAPAFGAKNADAEVDTELFGNYCADVSRRLPRCKHMFVCLRNVMTTEHHTIAGVLYSGGRLFATRVYEINNVIDSMGVGDAFVGAMLYAFQNYDGDQAKLDFATAGAVLKNTVVGDYNMVTTDEVEALVKGGNAEMRR</sequence>
<dbReference type="Gene3D" id="3.40.1190.20">
    <property type="match status" value="1"/>
</dbReference>
<evidence type="ECO:0000313" key="6">
    <source>
        <dbReference type="Proteomes" id="UP000706891"/>
    </source>
</evidence>
<reference evidence="5" key="1">
    <citation type="submission" date="2020-08" db="EMBL/GenBank/DDBJ databases">
        <authorList>
            <person name="Cejkova D."/>
            <person name="Kubasova T."/>
            <person name="Jahodarova E."/>
            <person name="Rychlik I."/>
        </authorList>
    </citation>
    <scope>NUCLEOTIDE SEQUENCE</scope>
    <source>
        <strain evidence="5">An824</strain>
    </source>
</reference>
<evidence type="ECO:0000256" key="2">
    <source>
        <dbReference type="ARBA" id="ARBA00022679"/>
    </source>
</evidence>
<name>A0A938WUW4_9BACT</name>
<dbReference type="PANTHER" id="PTHR43320">
    <property type="entry name" value="SUGAR KINASE"/>
    <property type="match status" value="1"/>
</dbReference>
<dbReference type="AlphaFoldDB" id="A0A938WUW4"/>
<protein>
    <submittedName>
        <fullName evidence="5">Sugar kinase</fullName>
    </submittedName>
</protein>
<gene>
    <name evidence="5" type="ORF">H6A34_09030</name>
</gene>
<keyword evidence="2" id="KW-0808">Transferase</keyword>
<organism evidence="5 6">
    <name type="scientific">Marseilla massiliensis</name>
    <dbReference type="NCBI Taxonomy" id="1841864"/>
    <lineage>
        <taxon>Bacteria</taxon>
        <taxon>Pseudomonadati</taxon>
        <taxon>Bacteroidota</taxon>
        <taxon>Bacteroidia</taxon>
        <taxon>Bacteroidales</taxon>
        <taxon>Prevotellaceae</taxon>
        <taxon>Marseilla</taxon>
    </lineage>
</organism>
<dbReference type="CDD" id="cd01166">
    <property type="entry name" value="KdgK"/>
    <property type="match status" value="1"/>
</dbReference>
<comment type="caution">
    <text evidence="5">The sequence shown here is derived from an EMBL/GenBank/DDBJ whole genome shotgun (WGS) entry which is preliminary data.</text>
</comment>
<dbReference type="Pfam" id="PF00294">
    <property type="entry name" value="PfkB"/>
    <property type="match status" value="1"/>
</dbReference>
<evidence type="ECO:0000259" key="4">
    <source>
        <dbReference type="Pfam" id="PF00294"/>
    </source>
</evidence>
<keyword evidence="3 5" id="KW-0418">Kinase</keyword>
<feature type="domain" description="Carbohydrate kinase PfkB" evidence="4">
    <location>
        <begin position="3"/>
        <end position="327"/>
    </location>
</feature>
<evidence type="ECO:0000256" key="3">
    <source>
        <dbReference type="ARBA" id="ARBA00022777"/>
    </source>
</evidence>
<evidence type="ECO:0000256" key="1">
    <source>
        <dbReference type="ARBA" id="ARBA00010688"/>
    </source>
</evidence>